<dbReference type="VEuPathDB" id="FungiDB:CPSG_01416"/>
<dbReference type="STRING" id="443226.E9CVC1"/>
<reference evidence="8" key="1">
    <citation type="journal article" date="2010" name="Genome Res.">
        <title>Population genomic sequencing of Coccidioides fungi reveals recent hybridization and transposon control.</title>
        <authorList>
            <person name="Neafsey D.E."/>
            <person name="Barker B.M."/>
            <person name="Sharpton T.J."/>
            <person name="Stajich J.E."/>
            <person name="Park D.J."/>
            <person name="Whiston E."/>
            <person name="Hung C.-Y."/>
            <person name="McMahan C."/>
            <person name="White J."/>
            <person name="Sykes S."/>
            <person name="Heiman D."/>
            <person name="Young S."/>
            <person name="Zeng Q."/>
            <person name="Abouelleil A."/>
            <person name="Aftuck L."/>
            <person name="Bessette D."/>
            <person name="Brown A."/>
            <person name="FitzGerald M."/>
            <person name="Lui A."/>
            <person name="Macdonald J.P."/>
            <person name="Priest M."/>
            <person name="Orbach M.J."/>
            <person name="Galgiani J.N."/>
            <person name="Kirkland T.N."/>
            <person name="Cole G.T."/>
            <person name="Birren B.W."/>
            <person name="Henn M.R."/>
            <person name="Taylor J.W."/>
            <person name="Rounsley S.D."/>
        </authorList>
    </citation>
    <scope>NUCLEOTIDE SEQUENCE [LARGE SCALE GENOMIC DNA]</scope>
    <source>
        <strain evidence="8">RMSCC 757 / Silveira</strain>
    </source>
</reference>
<evidence type="ECO:0000256" key="3">
    <source>
        <dbReference type="SAM" id="MobiDB-lite"/>
    </source>
</evidence>
<name>E9CVC1_COCPS</name>
<protein>
    <recommendedName>
        <fullName evidence="9">CCHC-type domain-containing protein</fullName>
    </recommendedName>
</protein>
<feature type="domain" description="Peptidase A2" evidence="5">
    <location>
        <begin position="664"/>
        <end position="743"/>
    </location>
</feature>
<feature type="compositionally biased region" description="Basic and acidic residues" evidence="3">
    <location>
        <begin position="249"/>
        <end position="261"/>
    </location>
</feature>
<reference evidence="7" key="3">
    <citation type="submission" date="2010-03" db="EMBL/GenBank/DDBJ databases">
        <title>The Genome Sequence of Coccidioides posadasii strain Silveira.</title>
        <authorList>
            <consortium name="The Broad Institute Genome Sequencing Platform"/>
            <consortium name="The Broad Institute Genome Sequencing Center for Infectious Disease."/>
            <person name="Neafsey D."/>
            <person name="Orbach M."/>
            <person name="Henn M.R."/>
            <person name="Cole G.T."/>
            <person name="Galgiani J."/>
            <person name="Gardner M.J."/>
            <person name="Kirkland T.N."/>
            <person name="Taylor J.W."/>
            <person name="Young S.K."/>
            <person name="Zeng Q."/>
            <person name="Koehrsen M."/>
            <person name="Alvarado L."/>
            <person name="Berlin A."/>
            <person name="Borenstein D."/>
            <person name="Chapman S.B."/>
            <person name="Chen Z."/>
            <person name="Engels R."/>
            <person name="Freedman E."/>
            <person name="Gellesch M."/>
            <person name="Goldberg J."/>
            <person name="Griggs A."/>
            <person name="Gujja S."/>
            <person name="Heilman E."/>
            <person name="Heiman D."/>
            <person name="Howarth C."/>
            <person name="Jen D."/>
            <person name="Larson L."/>
            <person name="Mehta T."/>
            <person name="Neiman D."/>
            <person name="Park D."/>
            <person name="Pearson M."/>
            <person name="Richards J."/>
            <person name="Roberts A."/>
            <person name="Saif S."/>
            <person name="Shea T."/>
            <person name="Shenoy N."/>
            <person name="Sisk P."/>
            <person name="Stolte C."/>
            <person name="Sykes S."/>
            <person name="Walk T."/>
            <person name="White J."/>
            <person name="Yandava C."/>
            <person name="Haas B."/>
            <person name="Nusbaum C."/>
            <person name="Birren B."/>
        </authorList>
    </citation>
    <scope>NUCLEOTIDE SEQUENCE</scope>
    <source>
        <strain evidence="7">Silveira</strain>
    </source>
</reference>
<dbReference type="VEuPathDB" id="FungiDB:CPSG_09932"/>
<dbReference type="GO" id="GO:0004190">
    <property type="term" value="F:aspartic-type endopeptidase activity"/>
    <property type="evidence" value="ECO:0007669"/>
    <property type="project" value="InterPro"/>
</dbReference>
<dbReference type="EMBL" id="GL636487">
    <property type="protein sequence ID" value="EFW21259.1"/>
    <property type="molecule type" value="Genomic_DNA"/>
</dbReference>
<keyword evidence="2" id="KW-0863">Zinc-finger</keyword>
<dbReference type="Gene3D" id="2.40.70.10">
    <property type="entry name" value="Acid Proteases"/>
    <property type="match status" value="1"/>
</dbReference>
<feature type="region of interest" description="Disordered" evidence="3">
    <location>
        <begin position="435"/>
        <end position="460"/>
    </location>
</feature>
<evidence type="ECO:0000259" key="4">
    <source>
        <dbReference type="PROSITE" id="PS50158"/>
    </source>
</evidence>
<dbReference type="Proteomes" id="UP000002497">
    <property type="component" value="Unassembled WGS sequence"/>
</dbReference>
<keyword evidence="8" id="KW-1185">Reference proteome</keyword>
<dbReference type="InterPro" id="IPR021109">
    <property type="entry name" value="Peptidase_aspartic_dom_sf"/>
</dbReference>
<feature type="compositionally biased region" description="Basic and acidic residues" evidence="3">
    <location>
        <begin position="538"/>
        <end position="553"/>
    </location>
</feature>
<proteinExistence type="predicted"/>
<evidence type="ECO:0000259" key="5">
    <source>
        <dbReference type="PROSITE" id="PS50175"/>
    </source>
</evidence>
<dbReference type="GO" id="GO:0008270">
    <property type="term" value="F:zinc ion binding"/>
    <property type="evidence" value="ECO:0007669"/>
    <property type="project" value="UniProtKB-KW"/>
</dbReference>
<organism evidence="8">
    <name type="scientific">Coccidioides posadasii (strain RMSCC 757 / Silveira)</name>
    <name type="common">Valley fever fungus</name>
    <dbReference type="NCBI Taxonomy" id="443226"/>
    <lineage>
        <taxon>Eukaryota</taxon>
        <taxon>Fungi</taxon>
        <taxon>Dikarya</taxon>
        <taxon>Ascomycota</taxon>
        <taxon>Pezizomycotina</taxon>
        <taxon>Eurotiomycetes</taxon>
        <taxon>Eurotiomycetidae</taxon>
        <taxon>Onygenales</taxon>
        <taxon>Onygenaceae</taxon>
        <taxon>Coccidioides</taxon>
    </lineage>
</organism>
<dbReference type="HOGENOM" id="CLU_020936_1_1_1"/>
<accession>E9CVC1</accession>
<evidence type="ECO:0000256" key="1">
    <source>
        <dbReference type="ARBA" id="ARBA00022801"/>
    </source>
</evidence>
<keyword evidence="1" id="KW-0378">Hydrolase</keyword>
<feature type="region of interest" description="Disordered" evidence="3">
    <location>
        <begin position="235"/>
        <end position="262"/>
    </location>
</feature>
<dbReference type="CDD" id="cd00303">
    <property type="entry name" value="retropepsin_like"/>
    <property type="match status" value="1"/>
</dbReference>
<dbReference type="SMART" id="SM00343">
    <property type="entry name" value="ZnF_C2HC"/>
    <property type="match status" value="1"/>
</dbReference>
<keyword evidence="2" id="KW-0862">Zinc</keyword>
<dbReference type="OrthoDB" id="4346369at2759"/>
<evidence type="ECO:0000313" key="8">
    <source>
        <dbReference type="Proteomes" id="UP000002497"/>
    </source>
</evidence>
<dbReference type="InterPro" id="IPR001878">
    <property type="entry name" value="Znf_CCHC"/>
</dbReference>
<feature type="compositionally biased region" description="Polar residues" evidence="3">
    <location>
        <begin position="447"/>
        <end position="459"/>
    </location>
</feature>
<sequence>MAEGTTGSYATMSLGEDKRIVVHSHIPMPSPGTANAPWFDGRDATLFIERFYQMCKDHGVIDPKNIIERLARYCVTWIGEWMKTLEGYKEGNWEVFSKEIIHEFRDQDITYKIHRRDYLRAITKKPRAWDGNIRAYVREYTTIASTVQANGRLDEFTKVSWFLQGLPEKLRNKVIDKAKLNLSDDMSPIDFRKVVRVTMDLIDQYEGNKKVFEEDEMKQKEMEKLGEQYQLANKPPTVEAPKKTASFAKTEESESKAKAKGSDSANIEAAIEKMTNEFTNLALAMRVQSNQIQGNSDQYYMLQREGPPKPIPNYPTNVTVNPTTVQENTQLPVNPYLARNGSPMTGYSGARGRGGARTGGISTRPSCFYCGKPGHRQSQCYEYQSDMSNGYCHIDDKGNLRMGSKGQNYRAVTPKPGIPNMYIVRSMGEDEWAIPESTSPKKETNQQEETPPANSTSVKVQAGRLAYLMSDGESDSDKEYEPLEERTSVNVGTVGEAKNNQRAKIATPHTQRTGQFITYRDNQASVDDDVMEDVEPINQKKPEIQNKSAEKQRPRYSATDRLSSQIRDSTDANELMGRILNGKVELSVKELIGVSPKLHRAFFGSGWNNSTSKSHAKVGVSEPVQPELKINSGRLTSKPMVPKSKTAYGMRSLYAPVTINQQELMALIDTGSEINLLSRKYAEMLNLPMENKPRVTMVVQTGEVAPFYAFCDEVPVQIGDIVTHTPFLIFEGGDQQLILGRPWQFAACWGCNTSEDGGVNCEIYNEERTRRLVFEGFKPNSSNMRYATDKSNSDHLNDSTGI</sequence>
<gene>
    <name evidence="7" type="ORF">CPSG_01416</name>
    <name evidence="6" type="ORF">CPSG_09932</name>
</gene>
<keyword evidence="2" id="KW-0479">Metal-binding</keyword>
<evidence type="ECO:0008006" key="9">
    <source>
        <dbReference type="Google" id="ProtNLM"/>
    </source>
</evidence>
<dbReference type="GO" id="GO:0006508">
    <property type="term" value="P:proteolysis"/>
    <property type="evidence" value="ECO:0007669"/>
    <property type="project" value="InterPro"/>
</dbReference>
<evidence type="ECO:0000256" key="2">
    <source>
        <dbReference type="PROSITE-ProRule" id="PRU00047"/>
    </source>
</evidence>
<reference evidence="8" key="2">
    <citation type="submission" date="2010-03" db="EMBL/GenBank/DDBJ databases">
        <title>The genome sequence of Coccidioides posadasii strain Silveira.</title>
        <authorList>
            <consortium name="The Broad Institute Genome Sequencing Center for Infectious Disease"/>
            <person name="Neafsey D."/>
            <person name="Orbach M."/>
            <person name="Henn M.R."/>
            <person name="Cole G.T."/>
            <person name="Galgiani J."/>
            <person name="Gardner M.J."/>
            <person name="Kirkland T.N."/>
            <person name="Taylor J.W."/>
            <person name="Young S.K."/>
            <person name="Zeng Q."/>
            <person name="Koehrsen M."/>
            <person name="Alvarado L."/>
            <person name="Berlin A."/>
            <person name="Borenstein D."/>
            <person name="Chapman S.B."/>
            <person name="Chen Z."/>
            <person name="Engels R."/>
            <person name="Freedman E."/>
            <person name="Gellesch M."/>
            <person name="Goldberg J."/>
            <person name="Griggs A."/>
            <person name="Gujja S."/>
            <person name="Heilman E."/>
            <person name="Heiman D."/>
            <person name="Howarth C."/>
            <person name="Jen D."/>
            <person name="Larson L."/>
            <person name="Mehta T."/>
            <person name="Neiman D."/>
            <person name="Park D."/>
            <person name="Pearson M."/>
            <person name="Richards J."/>
            <person name="Roberts A."/>
            <person name="Saif S."/>
            <person name="Shea T."/>
            <person name="Shenoy N."/>
            <person name="Sisk P."/>
            <person name="Stolte C."/>
            <person name="Sykes S."/>
            <person name="Walk T."/>
            <person name="White J."/>
            <person name="Yandava C."/>
            <person name="Haas B."/>
            <person name="Nusbaum C."/>
            <person name="Birren B."/>
        </authorList>
    </citation>
    <scope>NUCLEOTIDE SEQUENCE [LARGE SCALE GENOMIC DNA]</scope>
    <source>
        <strain evidence="8">RMSCC 757 / Silveira</strain>
    </source>
</reference>
<dbReference type="AlphaFoldDB" id="E9CVC1"/>
<feature type="region of interest" description="Disordered" evidence="3">
    <location>
        <begin position="536"/>
        <end position="565"/>
    </location>
</feature>
<dbReference type="Pfam" id="PF13352">
    <property type="entry name" value="DUF4100"/>
    <property type="match status" value="1"/>
</dbReference>
<dbReference type="InterPro" id="IPR025165">
    <property type="entry name" value="DUF4100"/>
</dbReference>
<dbReference type="PROSITE" id="PS50158">
    <property type="entry name" value="ZF_CCHC"/>
    <property type="match status" value="1"/>
</dbReference>
<dbReference type="GO" id="GO:0003676">
    <property type="term" value="F:nucleic acid binding"/>
    <property type="evidence" value="ECO:0007669"/>
    <property type="project" value="InterPro"/>
</dbReference>
<dbReference type="Pfam" id="PF13650">
    <property type="entry name" value="Asp_protease_2"/>
    <property type="match status" value="1"/>
</dbReference>
<dbReference type="SUPFAM" id="SSF50630">
    <property type="entry name" value="Acid proteases"/>
    <property type="match status" value="1"/>
</dbReference>
<dbReference type="InterPro" id="IPR001995">
    <property type="entry name" value="Peptidase_A2_cat"/>
</dbReference>
<evidence type="ECO:0000313" key="6">
    <source>
        <dbReference type="EMBL" id="EFW13480.1"/>
    </source>
</evidence>
<evidence type="ECO:0000313" key="7">
    <source>
        <dbReference type="EMBL" id="EFW21259.1"/>
    </source>
</evidence>
<feature type="domain" description="CCHC-type" evidence="4">
    <location>
        <begin position="367"/>
        <end position="380"/>
    </location>
</feature>
<dbReference type="PROSITE" id="PS50175">
    <property type="entry name" value="ASP_PROT_RETROV"/>
    <property type="match status" value="1"/>
</dbReference>
<dbReference type="EMBL" id="GL636515">
    <property type="protein sequence ID" value="EFW13480.1"/>
    <property type="molecule type" value="Genomic_DNA"/>
</dbReference>